<keyword evidence="2" id="KW-0808">Transferase</keyword>
<protein>
    <submittedName>
        <fullName evidence="2">Glycosyl transferase family 2</fullName>
    </submittedName>
</protein>
<name>A0A118VAR7_9BURK</name>
<dbReference type="Proteomes" id="UP000068016">
    <property type="component" value="Unassembled WGS sequence"/>
</dbReference>
<dbReference type="InterPro" id="IPR029044">
    <property type="entry name" value="Nucleotide-diphossugar_trans"/>
</dbReference>
<dbReference type="CDD" id="cd04186">
    <property type="entry name" value="GT_2_like_c"/>
    <property type="match status" value="1"/>
</dbReference>
<sequence>MRLDIRSCFSRNRWHTLRRAVEARGGMVPTLRRAVALIRAQGLKQGVRSVLRRASVLSDYKRWIGEFDTITPSQRQWMSDRMSEFDRQPLISILVPAYDTPAELLREMIESVRRQTYSNWELCICNDASVAPHVRVILEEYVQADTRVKVVHRRENGHICVASNDALALASGEFIALLDHDDRLAEHALFMVALYLHRYPNARMLFSDEDKLTTNGERIEPYFKGEWDPFLMLGQNAFSHLGVFETALVREVGAFRIGFEGSQDHDLALRCAEHVRRDAIVHIPHVLYHWRSTEQSTAMSVAAKPYVRVATMRAVQEHLSRTGRDATVEPLVAHSSMLRVCFKVPNPAPTVSIIIPTRDCPALLARCIDTLRAKTRYPRYEILIVDNGTVDPAALALLARYSRLNGVTVMRDESPFNYSALNNQAAERATGALLCLLNNDIEITDGDWLEVLVGYAMQSDVGAVGAALWYPDETLQHGGVVLAGKSVAGHMHHRVGRSEFGYFGRAKLAHEVAAVSAACLVVRADRYRQVGGLNADDLKVAYNDVDLCLRLRQAGYHNVYVPYANLCHHESASRGSDVVGERAQRLEREAAFMRRAWGAALESDASYNPNLSIDDGRFFTLAFPPRIDQFD</sequence>
<gene>
    <name evidence="2" type="ORF">WT83_01820</name>
</gene>
<feature type="domain" description="Glycosyltransferase 2-like" evidence="1">
    <location>
        <begin position="92"/>
        <end position="201"/>
    </location>
</feature>
<dbReference type="PANTHER" id="PTHR43179">
    <property type="entry name" value="RHAMNOSYLTRANSFERASE WBBL"/>
    <property type="match status" value="1"/>
</dbReference>
<dbReference type="AlphaFoldDB" id="A0A118VAR7"/>
<dbReference type="PANTHER" id="PTHR43179:SF7">
    <property type="entry name" value="RHAMNOSYLTRANSFERASE WBBL"/>
    <property type="match status" value="1"/>
</dbReference>
<dbReference type="InterPro" id="IPR001173">
    <property type="entry name" value="Glyco_trans_2-like"/>
</dbReference>
<dbReference type="EMBL" id="LPLZ01000006">
    <property type="protein sequence ID" value="KWN24147.1"/>
    <property type="molecule type" value="Genomic_DNA"/>
</dbReference>
<dbReference type="SUPFAM" id="SSF53448">
    <property type="entry name" value="Nucleotide-diphospho-sugar transferases"/>
    <property type="match status" value="2"/>
</dbReference>
<reference evidence="2 3" key="1">
    <citation type="submission" date="2015-11" db="EMBL/GenBank/DDBJ databases">
        <title>Expanding the genomic diversity of Burkholderia species for the development of highly accurate diagnostics.</title>
        <authorList>
            <person name="Sahl J."/>
            <person name="Keim P."/>
            <person name="Wagner D."/>
        </authorList>
    </citation>
    <scope>NUCLEOTIDE SEQUENCE [LARGE SCALE GENOMIC DNA]</scope>
    <source>
        <strain evidence="2 3">MSMB793WGS</strain>
    </source>
</reference>
<organism evidence="2 3">
    <name type="scientific">Burkholderia territorii</name>
    <dbReference type="NCBI Taxonomy" id="1503055"/>
    <lineage>
        <taxon>Bacteria</taxon>
        <taxon>Pseudomonadati</taxon>
        <taxon>Pseudomonadota</taxon>
        <taxon>Betaproteobacteria</taxon>
        <taxon>Burkholderiales</taxon>
        <taxon>Burkholderiaceae</taxon>
        <taxon>Burkholderia</taxon>
        <taxon>Burkholderia cepacia complex</taxon>
    </lineage>
</organism>
<evidence type="ECO:0000313" key="2">
    <source>
        <dbReference type="EMBL" id="KWN24147.1"/>
    </source>
</evidence>
<dbReference type="Gene3D" id="3.90.550.10">
    <property type="entry name" value="Spore Coat Polysaccharide Biosynthesis Protein SpsA, Chain A"/>
    <property type="match status" value="2"/>
</dbReference>
<dbReference type="CDD" id="cd04184">
    <property type="entry name" value="GT2_RfbC_Mx_like"/>
    <property type="match status" value="1"/>
</dbReference>
<proteinExistence type="predicted"/>
<evidence type="ECO:0000259" key="1">
    <source>
        <dbReference type="Pfam" id="PF00535"/>
    </source>
</evidence>
<dbReference type="Pfam" id="PF00535">
    <property type="entry name" value="Glycos_transf_2"/>
    <property type="match status" value="2"/>
</dbReference>
<comment type="caution">
    <text evidence="2">The sequence shown here is derived from an EMBL/GenBank/DDBJ whole genome shotgun (WGS) entry which is preliminary data.</text>
</comment>
<accession>A0A118VAR7</accession>
<dbReference type="GO" id="GO:0016757">
    <property type="term" value="F:glycosyltransferase activity"/>
    <property type="evidence" value="ECO:0007669"/>
    <property type="project" value="UniProtKB-KW"/>
</dbReference>
<dbReference type="RefSeq" id="WP_059868925.1">
    <property type="nucleotide sequence ID" value="NZ_LPLZ01000006.1"/>
</dbReference>
<feature type="domain" description="Glycosyltransferase 2-like" evidence="1">
    <location>
        <begin position="352"/>
        <end position="474"/>
    </location>
</feature>
<evidence type="ECO:0000313" key="3">
    <source>
        <dbReference type="Proteomes" id="UP000068016"/>
    </source>
</evidence>